<keyword evidence="2" id="KW-1185">Reference proteome</keyword>
<evidence type="ECO:0000313" key="1">
    <source>
        <dbReference type="EMBL" id="TRA94044.1"/>
    </source>
</evidence>
<organism evidence="1 2">
    <name type="scientific">Agrobacterium salinitolerans</name>
    <dbReference type="NCBI Taxonomy" id="1183413"/>
    <lineage>
        <taxon>Bacteria</taxon>
        <taxon>Pseudomonadati</taxon>
        <taxon>Pseudomonadota</taxon>
        <taxon>Alphaproteobacteria</taxon>
        <taxon>Hyphomicrobiales</taxon>
        <taxon>Rhizobiaceae</taxon>
        <taxon>Rhizobium/Agrobacterium group</taxon>
        <taxon>Agrobacterium</taxon>
    </lineage>
</organism>
<gene>
    <name evidence="1" type="ORF">EXN23_10185</name>
</gene>
<protein>
    <submittedName>
        <fullName evidence="1">Uncharacterized protein</fullName>
    </submittedName>
</protein>
<dbReference type="RefSeq" id="WP_142912580.1">
    <property type="nucleotide sequence ID" value="NZ_JAPZLP010000006.1"/>
</dbReference>
<name>A0ABY3BRQ2_9HYPH</name>
<reference evidence="1 2" key="1">
    <citation type="journal article" date="2019" name="Appl. Microbiol. Biotechnol.">
        <title>Differential efficiency of wild type rhizogenic strains for rol gene transformation of plants.</title>
        <authorList>
            <person name="Desmet S."/>
            <person name="De Keyser E."/>
            <person name="Van Vaerenbergh J."/>
            <person name="Baeyen S."/>
            <person name="Van Huylenbroeck J."/>
            <person name="Geelen D."/>
            <person name="Dhooghe E."/>
        </authorList>
    </citation>
    <scope>NUCLEOTIDE SEQUENCE [LARGE SCALE GENOMIC DNA]</scope>
    <source>
        <strain evidence="1 2">GBBC3283</strain>
    </source>
</reference>
<sequence length="184" mass="21032">MSTSETFTYEKDACPCGAGKILQHVDSPDNPWSRTSISYQVTCPRCSTEWKASDGYLSSVEDEKRRDDAFKALMSSQDALRRAAEHMLNRHFEGLGLKSMAAEHRYLQSRSISWDDLTRFRKRRNAGETLSQTCLPWKNEKWLLELADQYNRRSDIEPLVLEVKSANAAYQAALGSVRTFHFAS</sequence>
<proteinExistence type="predicted"/>
<dbReference type="Proteomes" id="UP000319481">
    <property type="component" value="Unassembled WGS sequence"/>
</dbReference>
<evidence type="ECO:0000313" key="2">
    <source>
        <dbReference type="Proteomes" id="UP000319481"/>
    </source>
</evidence>
<comment type="caution">
    <text evidence="1">The sequence shown here is derived from an EMBL/GenBank/DDBJ whole genome shotgun (WGS) entry which is preliminary data.</text>
</comment>
<dbReference type="EMBL" id="SGNZ01000004">
    <property type="protein sequence ID" value="TRA94044.1"/>
    <property type="molecule type" value="Genomic_DNA"/>
</dbReference>
<accession>A0ABY3BRQ2</accession>